<keyword evidence="7" id="KW-0472">Membrane</keyword>
<organism evidence="9 10">
    <name type="scientific">Jiella pacifica</name>
    <dbReference type="NCBI Taxonomy" id="2696469"/>
    <lineage>
        <taxon>Bacteria</taxon>
        <taxon>Pseudomonadati</taxon>
        <taxon>Pseudomonadota</taxon>
        <taxon>Alphaproteobacteria</taxon>
        <taxon>Hyphomicrobiales</taxon>
        <taxon>Aurantimonadaceae</taxon>
        <taxon>Jiella</taxon>
    </lineage>
</organism>
<dbReference type="Gene3D" id="1.10.1060.10">
    <property type="entry name" value="Alpha-helical ferredoxin"/>
    <property type="match status" value="1"/>
</dbReference>
<feature type="domain" description="4Fe-4S ferredoxin-type" evidence="8">
    <location>
        <begin position="236"/>
        <end position="266"/>
    </location>
</feature>
<dbReference type="EMBL" id="JAAAMG010000005">
    <property type="protein sequence ID" value="NDW04324.1"/>
    <property type="molecule type" value="Genomic_DNA"/>
</dbReference>
<dbReference type="PROSITE" id="PS00198">
    <property type="entry name" value="4FE4S_FER_1"/>
    <property type="match status" value="1"/>
</dbReference>
<name>A0A6N9SZ14_9HYPH</name>
<feature type="transmembrane region" description="Helical" evidence="7">
    <location>
        <begin position="95"/>
        <end position="113"/>
    </location>
</feature>
<dbReference type="InterPro" id="IPR017900">
    <property type="entry name" value="4Fe4S_Fe_S_CS"/>
</dbReference>
<dbReference type="PROSITE" id="PS51379">
    <property type="entry name" value="4FE4S_FER_2"/>
    <property type="match status" value="2"/>
</dbReference>
<keyword evidence="10" id="KW-1185">Reference proteome</keyword>
<evidence type="ECO:0000256" key="3">
    <source>
        <dbReference type="ARBA" id="ARBA00023002"/>
    </source>
</evidence>
<feature type="transmembrane region" description="Helical" evidence="7">
    <location>
        <begin position="69"/>
        <end position="89"/>
    </location>
</feature>
<feature type="domain" description="4Fe-4S ferredoxin-type" evidence="8">
    <location>
        <begin position="311"/>
        <end position="340"/>
    </location>
</feature>
<evidence type="ECO:0000313" key="10">
    <source>
        <dbReference type="Proteomes" id="UP000469011"/>
    </source>
</evidence>
<evidence type="ECO:0000259" key="8">
    <source>
        <dbReference type="PROSITE" id="PS51379"/>
    </source>
</evidence>
<keyword evidence="5" id="KW-0411">Iron-sulfur</keyword>
<dbReference type="Pfam" id="PF11982">
    <property type="entry name" value="DUF3483"/>
    <property type="match status" value="1"/>
</dbReference>
<evidence type="ECO:0000256" key="6">
    <source>
        <dbReference type="SAM" id="MobiDB-lite"/>
    </source>
</evidence>
<dbReference type="PANTHER" id="PTHR43255">
    <property type="entry name" value="IRON-SULFUR-BINDING OXIDOREDUCTASE FADF-RELATED-RELATED"/>
    <property type="match status" value="1"/>
</dbReference>
<evidence type="ECO:0000313" key="9">
    <source>
        <dbReference type="EMBL" id="NDW04324.1"/>
    </source>
</evidence>
<dbReference type="GO" id="GO:0051539">
    <property type="term" value="F:4 iron, 4 sulfur cluster binding"/>
    <property type="evidence" value="ECO:0007669"/>
    <property type="project" value="UniProtKB-KW"/>
</dbReference>
<evidence type="ECO:0000256" key="2">
    <source>
        <dbReference type="ARBA" id="ARBA00022723"/>
    </source>
</evidence>
<dbReference type="Proteomes" id="UP000469011">
    <property type="component" value="Unassembled WGS sequence"/>
</dbReference>
<protein>
    <submittedName>
        <fullName evidence="9">DUF3483 domain-containing protein</fullName>
    </submittedName>
</protein>
<dbReference type="GO" id="GO:0005886">
    <property type="term" value="C:plasma membrane"/>
    <property type="evidence" value="ECO:0007669"/>
    <property type="project" value="TreeGrafter"/>
</dbReference>
<dbReference type="GO" id="GO:0016491">
    <property type="term" value="F:oxidoreductase activity"/>
    <property type="evidence" value="ECO:0007669"/>
    <property type="project" value="UniProtKB-KW"/>
</dbReference>
<keyword evidence="2" id="KW-0479">Metal-binding</keyword>
<accession>A0A6N9SZ14</accession>
<dbReference type="InterPro" id="IPR009051">
    <property type="entry name" value="Helical_ferredxn"/>
</dbReference>
<dbReference type="FunFam" id="1.10.1060.10:FF:000014">
    <property type="entry name" value="DgcB, Dimethylglycine catabolism"/>
    <property type="match status" value="1"/>
</dbReference>
<dbReference type="PANTHER" id="PTHR43255:SF1">
    <property type="entry name" value="IRON-SULFUR-BINDING OXIDOREDUCTASE FADF-RELATED"/>
    <property type="match status" value="1"/>
</dbReference>
<dbReference type="RefSeq" id="WP_163462486.1">
    <property type="nucleotide sequence ID" value="NZ_JAAAMG010000005.1"/>
</dbReference>
<dbReference type="InterPro" id="IPR004017">
    <property type="entry name" value="Cys_rich_dom"/>
</dbReference>
<dbReference type="GO" id="GO:0046872">
    <property type="term" value="F:metal ion binding"/>
    <property type="evidence" value="ECO:0007669"/>
    <property type="project" value="UniProtKB-KW"/>
</dbReference>
<dbReference type="Pfam" id="PF02754">
    <property type="entry name" value="CCG"/>
    <property type="match status" value="2"/>
</dbReference>
<dbReference type="InterPro" id="IPR051460">
    <property type="entry name" value="HdrC_iron-sulfur_subunit"/>
</dbReference>
<dbReference type="AlphaFoldDB" id="A0A6N9SZ14"/>
<feature type="region of interest" description="Disordered" evidence="6">
    <location>
        <begin position="561"/>
        <end position="580"/>
    </location>
</feature>
<keyword evidence="4" id="KW-0408">Iron</keyword>
<dbReference type="Pfam" id="PF13187">
    <property type="entry name" value="Fer4_9"/>
    <property type="match status" value="1"/>
</dbReference>
<keyword evidence="3" id="KW-0560">Oxidoreductase</keyword>
<dbReference type="InterPro" id="IPR021872">
    <property type="entry name" value="Csal_0991-like_N"/>
</dbReference>
<comment type="caution">
    <text evidence="9">The sequence shown here is derived from an EMBL/GenBank/DDBJ whole genome shotgun (WGS) entry which is preliminary data.</text>
</comment>
<evidence type="ECO:0000256" key="5">
    <source>
        <dbReference type="ARBA" id="ARBA00023014"/>
    </source>
</evidence>
<keyword evidence="1" id="KW-0004">4Fe-4S</keyword>
<evidence type="ECO:0000256" key="4">
    <source>
        <dbReference type="ARBA" id="ARBA00023004"/>
    </source>
</evidence>
<gene>
    <name evidence="9" type="ORF">GTK09_07765</name>
</gene>
<evidence type="ECO:0000256" key="7">
    <source>
        <dbReference type="SAM" id="Phobius"/>
    </source>
</evidence>
<keyword evidence="7" id="KW-1133">Transmembrane helix</keyword>
<sequence length="649" mass="69403">MTAAAFLPWLIVAMIIVAAIQIGRRVMLWRQGRPAAVDWIAGLKALPRRYLVDVHHVVDRDRSASRMHVPTAGGLVLASGLLVLGLIPALAASHLYWALVALSFMVMTAGVVLETQRRYPRALPRLSLGRWQRLPVYLGVFAVCGLLTTVLAALGNPLPVLSLLLFFPTAAAGLALAATTATGPMRHALAGATHLVAHPRPQRFDPEAAKGEATGLRPLDLDAEKLGTETPADFAWNRLLAFDACVQCGRCEAACPAFAAGQPLSPKHLIADLAAASGGGHARAYAGQPYPNERATGGAAGAHTAIVSPEGLVHPDTLWSCTTCRACVEECPMMIEHVDAIVDLRRFQTLERGAVPMKAEEPLAHYRGCDEPNGRPLFERTDFAAGLSLPRIVEKGEAEVLLWLGQAAYDLRGQRTLKALIQTLNAAGVDFAVLGGQERDCGDLARRLGDEATFQRLARANVETLSRYRFGRILTADPHALHVIRNEYPAFGGAYKVVHHTAFLAELVESGRLAPASLAGRTITYHDPCYLGRYNGEVEAPRALLDALGLERREMARSGKRSMCCGGGGGAPSADVPGDTRIPDIRMGQVKETGAKTVAVACPQCTAMLEGVTGERPEVKDVAELLWEAIEAGRRKPAGAAAARELEPA</sequence>
<dbReference type="InterPro" id="IPR017896">
    <property type="entry name" value="4Fe4S_Fe-S-bd"/>
</dbReference>
<proteinExistence type="predicted"/>
<keyword evidence="7" id="KW-0812">Transmembrane</keyword>
<feature type="transmembrane region" description="Helical" evidence="7">
    <location>
        <begin position="134"/>
        <end position="154"/>
    </location>
</feature>
<evidence type="ECO:0000256" key="1">
    <source>
        <dbReference type="ARBA" id="ARBA00022485"/>
    </source>
</evidence>
<feature type="transmembrane region" description="Helical" evidence="7">
    <location>
        <begin position="6"/>
        <end position="23"/>
    </location>
</feature>
<dbReference type="SUPFAM" id="SSF46548">
    <property type="entry name" value="alpha-helical ferredoxin"/>
    <property type="match status" value="1"/>
</dbReference>
<reference evidence="9 10" key="1">
    <citation type="submission" date="2020-01" db="EMBL/GenBank/DDBJ databases">
        <title>Jiella pacifica sp. nov.</title>
        <authorList>
            <person name="Xue Z."/>
            <person name="Zhu S."/>
            <person name="Chen J."/>
            <person name="Yang J."/>
        </authorList>
    </citation>
    <scope>NUCLEOTIDE SEQUENCE [LARGE SCALE GENOMIC DNA]</scope>
    <source>
        <strain evidence="9 10">40Bstr34</strain>
    </source>
</reference>